<proteinExistence type="predicted"/>
<sequence length="243" mass="25363">MSDAVLLPPALRLAWWGTAWLRGTVVTDLMLDEVIGEQATHLLREDDVVHPLAIGLGRLRALGVTALGAAFPAEGEPVGLGGPAGFNAAALEAGEAVVATGAEIGLTPEVVGGATTWVMHPARRRPLADVGAADRDLRRLLAETADRLADLDVARWRPEAADLLLDLRRRRAMTAPPGVPARCVDLAARALDAQEICEVALADDGGAVSVSEAMARTDALRPLARAARVALVAAGSPEVWPPD</sequence>
<reference evidence="2" key="1">
    <citation type="journal article" date="2019" name="Int. J. Syst. Evol. Microbiol.">
        <title>The Global Catalogue of Microorganisms (GCM) 10K type strain sequencing project: providing services to taxonomists for standard genome sequencing and annotation.</title>
        <authorList>
            <consortium name="The Broad Institute Genomics Platform"/>
            <consortium name="The Broad Institute Genome Sequencing Center for Infectious Disease"/>
            <person name="Wu L."/>
            <person name="Ma J."/>
        </authorList>
    </citation>
    <scope>NUCLEOTIDE SEQUENCE [LARGE SCALE GENOMIC DNA]</scope>
    <source>
        <strain evidence="2">JCM 16703</strain>
    </source>
</reference>
<accession>A0ABP7XW75</accession>
<dbReference type="Proteomes" id="UP001501495">
    <property type="component" value="Unassembled WGS sequence"/>
</dbReference>
<evidence type="ECO:0000313" key="1">
    <source>
        <dbReference type="EMBL" id="GAA4125980.1"/>
    </source>
</evidence>
<dbReference type="EMBL" id="BAAAZH010000028">
    <property type="protein sequence ID" value="GAA4125980.1"/>
    <property type="molecule type" value="Genomic_DNA"/>
</dbReference>
<organism evidence="1 2">
    <name type="scientific">Nocardioides fonticola</name>
    <dbReference type="NCBI Taxonomy" id="450363"/>
    <lineage>
        <taxon>Bacteria</taxon>
        <taxon>Bacillati</taxon>
        <taxon>Actinomycetota</taxon>
        <taxon>Actinomycetes</taxon>
        <taxon>Propionibacteriales</taxon>
        <taxon>Nocardioidaceae</taxon>
        <taxon>Nocardioides</taxon>
    </lineage>
</organism>
<comment type="caution">
    <text evidence="1">The sequence shown here is derived from an EMBL/GenBank/DDBJ whole genome shotgun (WGS) entry which is preliminary data.</text>
</comment>
<keyword evidence="2" id="KW-1185">Reference proteome</keyword>
<gene>
    <name evidence="1" type="ORF">GCM10022215_34940</name>
</gene>
<protein>
    <submittedName>
        <fullName evidence="1">Uncharacterized protein</fullName>
    </submittedName>
</protein>
<dbReference type="RefSeq" id="WP_344734752.1">
    <property type="nucleotide sequence ID" value="NZ_BAAAZH010000028.1"/>
</dbReference>
<evidence type="ECO:0000313" key="2">
    <source>
        <dbReference type="Proteomes" id="UP001501495"/>
    </source>
</evidence>
<name>A0ABP7XW75_9ACTN</name>